<evidence type="ECO:0000256" key="1">
    <source>
        <dbReference type="SAM" id="Phobius"/>
    </source>
</evidence>
<accession>A0A838XQA8</accession>
<dbReference type="AlphaFoldDB" id="A0A838XQA8"/>
<organism evidence="2 3">
    <name type="scientific">Stappia taiwanensis</name>
    <dbReference type="NCBI Taxonomy" id="992267"/>
    <lineage>
        <taxon>Bacteria</taxon>
        <taxon>Pseudomonadati</taxon>
        <taxon>Pseudomonadota</taxon>
        <taxon>Alphaproteobacteria</taxon>
        <taxon>Hyphomicrobiales</taxon>
        <taxon>Stappiaceae</taxon>
        <taxon>Stappia</taxon>
    </lineage>
</organism>
<evidence type="ECO:0000313" key="2">
    <source>
        <dbReference type="EMBL" id="MBA4611241.1"/>
    </source>
</evidence>
<dbReference type="Proteomes" id="UP000559404">
    <property type="component" value="Unassembled WGS sequence"/>
</dbReference>
<dbReference type="Pfam" id="PF19606">
    <property type="entry name" value="DUF6111"/>
    <property type="match status" value="1"/>
</dbReference>
<dbReference type="InterPro" id="IPR046093">
    <property type="entry name" value="DUF6111"/>
</dbReference>
<dbReference type="RefSeq" id="WP_181759431.1">
    <property type="nucleotide sequence ID" value="NZ_BMCR01000002.1"/>
</dbReference>
<protein>
    <submittedName>
        <fullName evidence="2">Uncharacterized protein</fullName>
    </submittedName>
</protein>
<dbReference type="EMBL" id="JACEON010000004">
    <property type="protein sequence ID" value="MBA4611241.1"/>
    <property type="molecule type" value="Genomic_DNA"/>
</dbReference>
<comment type="caution">
    <text evidence="2">The sequence shown here is derived from an EMBL/GenBank/DDBJ whole genome shotgun (WGS) entry which is preliminary data.</text>
</comment>
<name>A0A838XQA8_9HYPH</name>
<feature type="transmembrane region" description="Helical" evidence="1">
    <location>
        <begin position="40"/>
        <end position="61"/>
    </location>
</feature>
<keyword evidence="1" id="KW-1133">Transmembrane helix</keyword>
<reference evidence="2 3" key="1">
    <citation type="submission" date="2020-07" db="EMBL/GenBank/DDBJ databases">
        <authorList>
            <person name="Li M."/>
        </authorList>
    </citation>
    <scope>NUCLEOTIDE SEQUENCE [LARGE SCALE GENOMIC DNA]</scope>
    <source>
        <strain evidence="2 3">DSM 23284</strain>
    </source>
</reference>
<keyword evidence="1" id="KW-0812">Transmembrane</keyword>
<gene>
    <name evidence="2" type="ORF">H1W37_06245</name>
</gene>
<sequence length="86" mass="9470">MLRVILTQLLLFLLPFLGFAIWLAINKKAQTSKNWREGPMVWLVIAGMGLVIAGLVGLATIEGLPEGQVYKPAELRDGVLIPGHYE</sequence>
<evidence type="ECO:0000313" key="3">
    <source>
        <dbReference type="Proteomes" id="UP000559404"/>
    </source>
</evidence>
<keyword evidence="1" id="KW-0472">Membrane</keyword>
<reference evidence="2 3" key="2">
    <citation type="submission" date="2020-08" db="EMBL/GenBank/DDBJ databases">
        <title>Stappia taiwanensis sp. nov., isolated from a coastal thermal spring.</title>
        <authorList>
            <person name="Kampfer P."/>
        </authorList>
    </citation>
    <scope>NUCLEOTIDE SEQUENCE [LARGE SCALE GENOMIC DNA]</scope>
    <source>
        <strain evidence="2 3">DSM 23284</strain>
    </source>
</reference>
<keyword evidence="3" id="KW-1185">Reference proteome</keyword>
<proteinExistence type="predicted"/>